<evidence type="ECO:0000313" key="2">
    <source>
        <dbReference type="Proteomes" id="UP000828390"/>
    </source>
</evidence>
<gene>
    <name evidence="1" type="ORF">DPMN_099244</name>
</gene>
<dbReference type="AlphaFoldDB" id="A0A9D4R7G7"/>
<reference evidence="1" key="2">
    <citation type="submission" date="2020-11" db="EMBL/GenBank/DDBJ databases">
        <authorList>
            <person name="McCartney M.A."/>
            <person name="Auch B."/>
            <person name="Kono T."/>
            <person name="Mallez S."/>
            <person name="Becker A."/>
            <person name="Gohl D.M."/>
            <person name="Silverstein K.A.T."/>
            <person name="Koren S."/>
            <person name="Bechman K.B."/>
            <person name="Herman A."/>
            <person name="Abrahante J.E."/>
            <person name="Garbe J."/>
        </authorList>
    </citation>
    <scope>NUCLEOTIDE SEQUENCE</scope>
    <source>
        <strain evidence="1">Duluth1</strain>
        <tissue evidence="1">Whole animal</tissue>
    </source>
</reference>
<comment type="caution">
    <text evidence="1">The sequence shown here is derived from an EMBL/GenBank/DDBJ whole genome shotgun (WGS) entry which is preliminary data.</text>
</comment>
<dbReference type="EMBL" id="JAIWYP010000003">
    <property type="protein sequence ID" value="KAH3856652.1"/>
    <property type="molecule type" value="Genomic_DNA"/>
</dbReference>
<dbReference type="Proteomes" id="UP000828390">
    <property type="component" value="Unassembled WGS sequence"/>
</dbReference>
<proteinExistence type="predicted"/>
<reference evidence="1" key="1">
    <citation type="journal article" date="2019" name="bioRxiv">
        <title>The Genome of the Zebra Mussel, Dreissena polymorpha: A Resource for Invasive Species Research.</title>
        <authorList>
            <person name="McCartney M.A."/>
            <person name="Auch B."/>
            <person name="Kono T."/>
            <person name="Mallez S."/>
            <person name="Zhang Y."/>
            <person name="Obille A."/>
            <person name="Becker A."/>
            <person name="Abrahante J.E."/>
            <person name="Garbe J."/>
            <person name="Badalamenti J.P."/>
            <person name="Herman A."/>
            <person name="Mangelson H."/>
            <person name="Liachko I."/>
            <person name="Sullivan S."/>
            <person name="Sone E.D."/>
            <person name="Koren S."/>
            <person name="Silverstein K.A.T."/>
            <person name="Beckman K.B."/>
            <person name="Gohl D.M."/>
        </authorList>
    </citation>
    <scope>NUCLEOTIDE SEQUENCE</scope>
    <source>
        <strain evidence="1">Duluth1</strain>
        <tissue evidence="1">Whole animal</tissue>
    </source>
</reference>
<organism evidence="1 2">
    <name type="scientific">Dreissena polymorpha</name>
    <name type="common">Zebra mussel</name>
    <name type="synonym">Mytilus polymorpha</name>
    <dbReference type="NCBI Taxonomy" id="45954"/>
    <lineage>
        <taxon>Eukaryota</taxon>
        <taxon>Metazoa</taxon>
        <taxon>Spiralia</taxon>
        <taxon>Lophotrochozoa</taxon>
        <taxon>Mollusca</taxon>
        <taxon>Bivalvia</taxon>
        <taxon>Autobranchia</taxon>
        <taxon>Heteroconchia</taxon>
        <taxon>Euheterodonta</taxon>
        <taxon>Imparidentia</taxon>
        <taxon>Neoheterodontei</taxon>
        <taxon>Myida</taxon>
        <taxon>Dreissenoidea</taxon>
        <taxon>Dreissenidae</taxon>
        <taxon>Dreissena</taxon>
    </lineage>
</organism>
<protein>
    <submittedName>
        <fullName evidence="1">Uncharacterized protein</fullName>
    </submittedName>
</protein>
<evidence type="ECO:0000313" key="1">
    <source>
        <dbReference type="EMBL" id="KAH3856652.1"/>
    </source>
</evidence>
<accession>A0A9D4R7G7</accession>
<sequence length="212" mass="24380">MYEALRPSIELAERKLSFAAMKPKYGYINSNFCQAVEFLFTMHPLYRQHINSLEVKTELIDGGKCRLSNTVPNRKRKFAANPKDKSRLSKKMLGQTEEKQLTELLGHVQKTVTDSFPEQKTISMPDLQMVKEEIVETTSPEEPVQENQTSNEPCKLYFITESGNDEQENLLSQAVRTRIPNIHVQPHFRTFCVQKDLLTNGLVLYIPETFGL</sequence>
<keyword evidence="2" id="KW-1185">Reference proteome</keyword>
<name>A0A9D4R7G7_DREPO</name>